<dbReference type="InterPro" id="IPR013546">
    <property type="entry name" value="PII_UdlTrfase/GS_AdlTrfase"/>
</dbReference>
<dbReference type="PANTHER" id="PTHR47320:SF1">
    <property type="entry name" value="BIFUNCTIONAL URIDYLYLTRANSFERASE_URIDYLYL-REMOVING ENZYME"/>
    <property type="match status" value="1"/>
</dbReference>
<dbReference type="SUPFAM" id="SSF55021">
    <property type="entry name" value="ACT-like"/>
    <property type="match status" value="1"/>
</dbReference>
<gene>
    <name evidence="10" type="ORF">UFOPK3786_00190</name>
</gene>
<evidence type="ECO:0000256" key="6">
    <source>
        <dbReference type="ARBA" id="ARBA00023268"/>
    </source>
</evidence>
<dbReference type="PANTHER" id="PTHR47320">
    <property type="entry name" value="BIFUNCTIONAL URIDYLYLTRANSFERASE/URIDYLYL-REMOVING ENZYME"/>
    <property type="match status" value="1"/>
</dbReference>
<keyword evidence="7" id="KW-0472">Membrane</keyword>
<dbReference type="Pfam" id="PF01909">
    <property type="entry name" value="NTP_transf_2"/>
    <property type="match status" value="1"/>
</dbReference>
<reference evidence="10" key="1">
    <citation type="submission" date="2020-05" db="EMBL/GenBank/DDBJ databases">
        <authorList>
            <person name="Chiriac C."/>
            <person name="Salcher M."/>
            <person name="Ghai R."/>
            <person name="Kavagutti S V."/>
        </authorList>
    </citation>
    <scope>NUCLEOTIDE SEQUENCE</scope>
</reference>
<evidence type="ECO:0000256" key="5">
    <source>
        <dbReference type="ARBA" id="ARBA00022842"/>
    </source>
</evidence>
<dbReference type="NCBIfam" id="NF002895">
    <property type="entry name" value="PRK03381.1"/>
    <property type="match status" value="1"/>
</dbReference>
<evidence type="ECO:0000256" key="4">
    <source>
        <dbReference type="ARBA" id="ARBA00022801"/>
    </source>
</evidence>
<protein>
    <submittedName>
        <fullName evidence="10">Unannotated protein</fullName>
    </submittedName>
</protein>
<keyword evidence="6" id="KW-0511">Multifunctional enzyme</keyword>
<dbReference type="PROSITE" id="PS51831">
    <property type="entry name" value="HD"/>
    <property type="match status" value="1"/>
</dbReference>
<keyword evidence="7" id="KW-1133">Transmembrane helix</keyword>
<feature type="domain" description="ACT" evidence="8">
    <location>
        <begin position="680"/>
        <end position="749"/>
    </location>
</feature>
<dbReference type="Gene3D" id="1.10.3090.10">
    <property type="entry name" value="cca-adding enzyme, domain 2"/>
    <property type="match status" value="1"/>
</dbReference>
<keyword evidence="1" id="KW-0808">Transferase</keyword>
<dbReference type="PROSITE" id="PS51671">
    <property type="entry name" value="ACT"/>
    <property type="match status" value="2"/>
</dbReference>
<dbReference type="Pfam" id="PF01966">
    <property type="entry name" value="HD"/>
    <property type="match status" value="1"/>
</dbReference>
<feature type="domain" description="HD" evidence="9">
    <location>
        <begin position="394"/>
        <end position="501"/>
    </location>
</feature>
<evidence type="ECO:0000256" key="7">
    <source>
        <dbReference type="SAM" id="Phobius"/>
    </source>
</evidence>
<evidence type="ECO:0000256" key="2">
    <source>
        <dbReference type="ARBA" id="ARBA00022695"/>
    </source>
</evidence>
<feature type="domain" description="ACT" evidence="8">
    <location>
        <begin position="572"/>
        <end position="654"/>
    </location>
</feature>
<keyword evidence="7" id="KW-0812">Transmembrane</keyword>
<dbReference type="GO" id="GO:0008773">
    <property type="term" value="F:[protein-PII] uridylyltransferase activity"/>
    <property type="evidence" value="ECO:0007669"/>
    <property type="project" value="InterPro"/>
</dbReference>
<dbReference type="InterPro" id="IPR002912">
    <property type="entry name" value="ACT_dom"/>
</dbReference>
<dbReference type="InterPro" id="IPR043519">
    <property type="entry name" value="NT_sf"/>
</dbReference>
<evidence type="ECO:0000256" key="1">
    <source>
        <dbReference type="ARBA" id="ARBA00022679"/>
    </source>
</evidence>
<dbReference type="InterPro" id="IPR010043">
    <property type="entry name" value="UTase/UR"/>
</dbReference>
<dbReference type="InterPro" id="IPR045865">
    <property type="entry name" value="ACT-like_dom_sf"/>
</dbReference>
<dbReference type="InterPro" id="IPR006674">
    <property type="entry name" value="HD_domain"/>
</dbReference>
<dbReference type="SUPFAM" id="SSF109604">
    <property type="entry name" value="HD-domain/PDEase-like"/>
    <property type="match status" value="1"/>
</dbReference>
<dbReference type="EMBL" id="CAFBNK010000018">
    <property type="protein sequence ID" value="CAB4943234.1"/>
    <property type="molecule type" value="Genomic_DNA"/>
</dbReference>
<keyword evidence="2" id="KW-0548">Nucleotidyltransferase</keyword>
<evidence type="ECO:0000313" key="10">
    <source>
        <dbReference type="EMBL" id="CAB4943234.1"/>
    </source>
</evidence>
<proteinExistence type="inferred from homology"/>
<dbReference type="SUPFAM" id="SSF81593">
    <property type="entry name" value="Nucleotidyltransferase substrate binding subunit/domain"/>
    <property type="match status" value="1"/>
</dbReference>
<evidence type="ECO:0000256" key="3">
    <source>
        <dbReference type="ARBA" id="ARBA00022737"/>
    </source>
</evidence>
<accession>A0A6J7JL78</accession>
<dbReference type="CDD" id="cd04899">
    <property type="entry name" value="ACT_ACR-UUR-like_2"/>
    <property type="match status" value="1"/>
</dbReference>
<name>A0A6J7JL78_9ZZZZ</name>
<dbReference type="HAMAP" id="MF_00277">
    <property type="entry name" value="PII_uridylyl_transf"/>
    <property type="match status" value="1"/>
</dbReference>
<dbReference type="InterPro" id="IPR002934">
    <property type="entry name" value="Polymerase_NTP_transf_dom"/>
</dbReference>
<sequence length="749" mass="81903">MGTRERRERSNESDRLLNSLFTGVAGVALAAVGGYGRGELSPGSDLDILFLHNGRVDEKSLAELVNKILYPLWDKSFKVDHAVRTRAETRDAASEDLKVALGLLDIRLICGDPDLVAAVQNDAIDDWRGRSREQLPQLRASLSERHQRAGELAYLLEPDLKEARGGLRDITALRAIAMSGAVNVSLEHVSSAESTLMNAREALHQVTGRDKDRLLFQEQDKVAEVLKYHDADELMSAIAQAARSVDYLLESTWHRFDHRGKDGLGRFLKKPRTTQVSPGISIAHQEVSISDGFDLSADPVIGIRTAAIAAQVGLPIAPATLQRLVSAYRDGIAQLPSPWPRAARENLITLIGAGQPMVRIWEGLDQEEILFQWLPEWRAVRSLPQRNVLHRHTVDRHMVETAVYAAALTRRVHRPDLLLFAALFHDIGKGTQEDHSERGEKLIAPLAARIGFSDADVATLKLLVKHHLLLSATATRRDLDDPATIASVTSVIPDLQTLELLHALSIADGQATGSSAWSSWKESLLSELVSRVTSALTDNTIASQPIFTDEQLQFSRSGQLRVLIEDREPDYAIEIIAPDKPGLLSIVAGVLNLARFDVRSARTQTIENSAVMKWIVTPNQYAPTVDSKLIHQMISDALVDASELSARIAQRIADYASLPTIPVPSPIVETFMDAATDATIIEVRSHDRPALLFGIGEAITKCQIDIKSAIVTTLGAEAIDTLYVTEIGGGGLSQSRAQEVADRLSAALA</sequence>
<dbReference type="InterPro" id="IPR003607">
    <property type="entry name" value="HD/PDEase_dom"/>
</dbReference>
<keyword evidence="3" id="KW-0677">Repeat</keyword>
<evidence type="ECO:0000259" key="9">
    <source>
        <dbReference type="PROSITE" id="PS51831"/>
    </source>
</evidence>
<keyword evidence="5" id="KW-0460">Magnesium</keyword>
<keyword evidence="4" id="KW-0378">Hydrolase</keyword>
<dbReference type="GO" id="GO:0016787">
    <property type="term" value="F:hydrolase activity"/>
    <property type="evidence" value="ECO:0007669"/>
    <property type="project" value="UniProtKB-KW"/>
</dbReference>
<dbReference type="SUPFAM" id="SSF81301">
    <property type="entry name" value="Nucleotidyltransferase"/>
    <property type="match status" value="1"/>
</dbReference>
<feature type="transmembrane region" description="Helical" evidence="7">
    <location>
        <begin position="16"/>
        <end position="36"/>
    </location>
</feature>
<dbReference type="AlphaFoldDB" id="A0A6J7JL78"/>
<organism evidence="10">
    <name type="scientific">freshwater metagenome</name>
    <dbReference type="NCBI Taxonomy" id="449393"/>
    <lineage>
        <taxon>unclassified sequences</taxon>
        <taxon>metagenomes</taxon>
        <taxon>ecological metagenomes</taxon>
    </lineage>
</organism>
<evidence type="ECO:0000259" key="8">
    <source>
        <dbReference type="PROSITE" id="PS51671"/>
    </source>
</evidence>
<dbReference type="SMART" id="SM00471">
    <property type="entry name" value="HDc"/>
    <property type="match status" value="1"/>
</dbReference>
<dbReference type="Pfam" id="PF08335">
    <property type="entry name" value="GlnD_UR_UTase"/>
    <property type="match status" value="1"/>
</dbReference>
<dbReference type="CDD" id="cd05401">
    <property type="entry name" value="NT_GlnE_GlnD_like"/>
    <property type="match status" value="1"/>
</dbReference>